<dbReference type="PATRIC" id="fig|1003195.11.peg.5040"/>
<evidence type="ECO:0000256" key="3">
    <source>
        <dbReference type="ARBA" id="ARBA00022450"/>
    </source>
</evidence>
<feature type="domain" description="Carrier" evidence="10">
    <location>
        <begin position="333"/>
        <end position="407"/>
    </location>
</feature>
<dbReference type="InterPro" id="IPR029069">
    <property type="entry name" value="HotDog_dom_sf"/>
</dbReference>
<dbReference type="Gene3D" id="1.10.1200.10">
    <property type="entry name" value="ACP-like"/>
    <property type="match status" value="2"/>
</dbReference>
<reference evidence="13" key="1">
    <citation type="submission" date="2011-12" db="EMBL/GenBank/DDBJ databases">
        <title>Complete genome sequence of Streptomyces cattleya strain DSM 46488.</title>
        <authorList>
            <person name="Ou H.-Y."/>
            <person name="Li P."/>
            <person name="Zhao C."/>
            <person name="O'Hagan D."/>
            <person name="Deng Z."/>
        </authorList>
    </citation>
    <scope>NUCLEOTIDE SEQUENCE [LARGE SCALE GENOMIC DNA]</scope>
    <source>
        <strain evidence="13">ATCC 35852 / DSM 46488 / JCM 4925 / NBRC 14057 / NRRL 8057</strain>
    </source>
</reference>
<keyword evidence="6" id="KW-0808">Transferase</keyword>
<dbReference type="InterPro" id="IPR020806">
    <property type="entry name" value="PKS_PP-bd"/>
</dbReference>
<dbReference type="GO" id="GO:0005737">
    <property type="term" value="C:cytoplasm"/>
    <property type="evidence" value="ECO:0007669"/>
    <property type="project" value="UniProtKB-SubCell"/>
</dbReference>
<evidence type="ECO:0000313" key="13">
    <source>
        <dbReference type="Proteomes" id="UP000007842"/>
    </source>
</evidence>
<sequence>MGFREVRLALPQMAVGGLSENWLFKEIGDFHWELLAEHFGRPVTELTDPSGDRALPVFVRIRVSAGQPLSAFREGDRLRLAGELARVDDGAYVSDVECRSGGAVLTARLMTVFAKPAAAGALVPVRPAAPEGTAVPAADAGQAEFHREFMAARRADPARPLPDGDGGPGGGEPLFTHTYRLNPYYDLNGAGLLYFASYPHIHDHCERLHLRRALAAAGVAEGTAEWARAAATAERDVVYLGNCGPDDAVVFRLDAARAEGTRLRLTATLLRESDGAPLARVRTVKEVTDPAVAAALAGAALDRDTGTAAPAPAPRPAPEAPRAEDDADPAADAALAEALAPVMADALGVPRDRLDHGTDLRTLGLDSFSLTAFAQQAAERLEREVDPSRLFQAFTLADIARVVAGRPAPGTPPAAPRPAVEDAGDDAEAIAVIGMAGRFPGADSVAELWRVLAEGRETVGEVPADRWDTEAQRRLPDAPVQRGGFLRDIRRFDHAFFRISRREAELIDPQQRLFLEVAWEAFEDAGHDVTALRGSRTGVFVGVCHSDYAAVLRDRLTGTEPHRAVATSPSVVANRVSYAFGFHGASVAVDTMCSSSLVAVEQAVNALRSGGCEQALVGGVNVICDPGQHQAYARTGALSPDGRCKTFDESADGYARAEGVCALVLKPLSKARADGDRVHAVIKGVAVNHGGQAQSLTAPNADAQAELLKRAYRSAGIDPATVGYLEAHGTGTRLGDPIEVAGITAAFTELYRERDTPLPDGAGCALGSVKTNIGHLEAAAGLAGMIKVLLAMGHGVLPATRNVDRLNPMIRLDGTPLRVQRETAPWPRLTDASGRPLPRRAGVSSFGMGGTNAHVVLEEFTEEPAAWAGAADGPCVVPLSARDAGALRDAVRALLEFLADEPAPSLPEIAYTLQTGRAAMAERLAVVAGSVAGLRERLRAFLDGSAGEPADDGGLGEVARRWAAGGEVEWAALWPGRRPRPVSLPTYPFRRDRHWVGERGTGGGAREAFVVPRWRPSAVPQTAAPEPGAYLVLVNEASEAAADRLFAGVPGCRALVVRADRIPGGPEALETVLAAHGGLAAGERLAAVVDLADWWPAGAPAADTFRLRFPLLRQVLAGHRLPSLTVLRITRGTVPGEAAGLYRALPAELRTVRARTVEVDFGPDRADRLAAVAAAELAADDRRPRVRHRAGTREYAALDLLTAEETAAPGTATGGLDAIAAGTVVITGGTGEIGLALATELHRRGARHLLLLGRTRLPARARWAALAADPATEPRLRRRLAALARLDAAGASLEVRAHALSDAPSLRRLLTGAAERGGALTAVFHCAGAMADSRSLLAKPADEVRRVLDAKVRGVRTLWAALADQPPLDLVLFSSVSAAVPRLGASYADYAAANAYLDDFAAVHDTDGGHRVRSLQWPVWRDTGLGRDRGEAVAGLGIPELPVDGALRLLDDALRIGGHPVMLPCRIEPDAVDLAELSRSPLPPAAAPVPPRPRTEAPPAAVPDVGRITRVFARTLRTTADQLAADVSFADLGVDSLLMAELVRELEADLGRPVDPTLLQEHPTIGELAAELAPEGAASAPVAAPAAVPAAAPAVPGGPVPVAVIGMGCRFPGAASPDAFWRALVRGEDHVTEVPPDRWDAAALYSPVPQPGRSISKWGGFIEDAADFDPAYFGFDGETARHLDPLVRKALEVTAEALLDAGYRTEEVKGRRVGVYLGTRTANYREYLRPLPREAIVGLGQNFVAAHVSHHFDLTGPNLVVDSACSSSLVGVHLACQSLALGESEMALAGGVDLLLDEEPYLLLSQGKALSPTGRCRTFDEAADGFVPGEGAGVLVLKRLADAERDGDRILAVIESSAVNNDGRTMGYTTPSARAQRELIQRALDAARIDPRGIGYVETHGTGTMIGDPIELQALTAAYARHTAERGFCGVGSVKSNIGHLLSAAGVAGLMKVVLTLRHQQIPPTLHCARPNPRFAFPESPFRPVTELTDLTAGPALERAAVSSFGFGGTNAHLIVARGTAGTGSAASVRQPLPPPVYHRKRIWALPRPSLTDRPAGRSARLDLTFLPTG</sequence>
<dbReference type="CDD" id="cd00833">
    <property type="entry name" value="PKS"/>
    <property type="match status" value="2"/>
</dbReference>
<dbReference type="GO" id="GO:0004312">
    <property type="term" value="F:fatty acid synthase activity"/>
    <property type="evidence" value="ECO:0007669"/>
    <property type="project" value="TreeGrafter"/>
</dbReference>
<keyword evidence="8" id="KW-0012">Acyltransferase</keyword>
<dbReference type="SMART" id="SM00822">
    <property type="entry name" value="PKS_KR"/>
    <property type="match status" value="1"/>
</dbReference>
<dbReference type="InterPro" id="IPR013968">
    <property type="entry name" value="PKS_KR"/>
</dbReference>
<dbReference type="InterPro" id="IPR009081">
    <property type="entry name" value="PP-bd_ACP"/>
</dbReference>
<dbReference type="Pfam" id="PF22336">
    <property type="entry name" value="RhiE-like_linker"/>
    <property type="match status" value="1"/>
</dbReference>
<dbReference type="Gene3D" id="3.10.129.10">
    <property type="entry name" value="Hotdog Thioesterase"/>
    <property type="match status" value="1"/>
</dbReference>
<dbReference type="Pfam" id="PF02801">
    <property type="entry name" value="Ketoacyl-synt_C"/>
    <property type="match status" value="2"/>
</dbReference>
<gene>
    <name evidence="12" type="ordered locus">SCATT_35660</name>
</gene>
<name>F8K3X6_STREN</name>
<keyword evidence="4" id="KW-0963">Cytoplasm</keyword>
<dbReference type="InterPro" id="IPR057326">
    <property type="entry name" value="KR_dom"/>
</dbReference>
<dbReference type="InterPro" id="IPR036736">
    <property type="entry name" value="ACP-like_sf"/>
</dbReference>
<keyword evidence="5" id="KW-0597">Phosphoprotein</keyword>
<dbReference type="SUPFAM" id="SSF53901">
    <property type="entry name" value="Thiolase-like"/>
    <property type="match status" value="2"/>
</dbReference>
<evidence type="ECO:0000256" key="8">
    <source>
        <dbReference type="ARBA" id="ARBA00023315"/>
    </source>
</evidence>
<keyword evidence="7" id="KW-0677">Repeat</keyword>
<evidence type="ECO:0000313" key="12">
    <source>
        <dbReference type="EMBL" id="AEW95937.1"/>
    </source>
</evidence>
<evidence type="ECO:0000256" key="1">
    <source>
        <dbReference type="ARBA" id="ARBA00004496"/>
    </source>
</evidence>
<feature type="region of interest" description="Disordered" evidence="9">
    <location>
        <begin position="303"/>
        <end position="329"/>
    </location>
</feature>
<evidence type="ECO:0000256" key="6">
    <source>
        <dbReference type="ARBA" id="ARBA00022679"/>
    </source>
</evidence>
<dbReference type="FunFam" id="3.40.47.10:FF:000019">
    <property type="entry name" value="Polyketide synthase type I"/>
    <property type="match status" value="1"/>
</dbReference>
<feature type="domain" description="Ketosynthase family 3 (KS3)" evidence="11">
    <location>
        <begin position="427"/>
        <end position="859"/>
    </location>
</feature>
<dbReference type="SUPFAM" id="SSF47336">
    <property type="entry name" value="ACP-like"/>
    <property type="match status" value="2"/>
</dbReference>
<dbReference type="InterPro" id="IPR016039">
    <property type="entry name" value="Thiolase-like"/>
</dbReference>
<dbReference type="PANTHER" id="PTHR43775:SF37">
    <property type="entry name" value="SI:DKEY-61P9.11"/>
    <property type="match status" value="1"/>
</dbReference>
<comment type="subcellular location">
    <subcellularLocation>
        <location evidence="1">Cytoplasm</location>
    </subcellularLocation>
</comment>
<keyword evidence="3" id="KW-0596">Phosphopantetheine</keyword>
<dbReference type="GO" id="GO:0033068">
    <property type="term" value="P:macrolide biosynthetic process"/>
    <property type="evidence" value="ECO:0007669"/>
    <property type="project" value="UniProtKB-ARBA"/>
</dbReference>
<evidence type="ECO:0000256" key="4">
    <source>
        <dbReference type="ARBA" id="ARBA00022490"/>
    </source>
</evidence>
<evidence type="ECO:0000256" key="5">
    <source>
        <dbReference type="ARBA" id="ARBA00022553"/>
    </source>
</evidence>
<dbReference type="Proteomes" id="UP000007842">
    <property type="component" value="Chromosome"/>
</dbReference>
<dbReference type="PANTHER" id="PTHR43775">
    <property type="entry name" value="FATTY ACID SYNTHASE"/>
    <property type="match status" value="1"/>
</dbReference>
<dbReference type="InterPro" id="IPR018201">
    <property type="entry name" value="Ketoacyl_synth_AS"/>
</dbReference>
<dbReference type="InterPro" id="IPR014031">
    <property type="entry name" value="Ketoacyl_synth_C"/>
</dbReference>
<dbReference type="SUPFAM" id="SSF51735">
    <property type="entry name" value="NAD(P)-binding Rossmann-fold domains"/>
    <property type="match status" value="2"/>
</dbReference>
<comment type="pathway">
    <text evidence="2">Antibiotic biosynthesis.</text>
</comment>
<accession>G8WX32</accession>
<evidence type="ECO:0000259" key="11">
    <source>
        <dbReference type="PROSITE" id="PS52004"/>
    </source>
</evidence>
<evidence type="ECO:0000256" key="2">
    <source>
        <dbReference type="ARBA" id="ARBA00004792"/>
    </source>
</evidence>
<dbReference type="PROSITE" id="PS00606">
    <property type="entry name" value="KS3_1"/>
    <property type="match status" value="1"/>
</dbReference>
<dbReference type="HOGENOM" id="CLU_000022_53_2_11"/>
<accession>F8K3X6</accession>
<dbReference type="InterPro" id="IPR024091">
    <property type="entry name" value="LnmK-like_bifun_acyl/decarbox"/>
</dbReference>
<dbReference type="InterPro" id="IPR054514">
    <property type="entry name" value="RhiE-like_linker"/>
</dbReference>
<dbReference type="SMART" id="SM01294">
    <property type="entry name" value="PKS_PP_betabranch"/>
    <property type="match status" value="1"/>
</dbReference>
<dbReference type="OrthoDB" id="3488622at2"/>
<evidence type="ECO:0000256" key="7">
    <source>
        <dbReference type="ARBA" id="ARBA00022737"/>
    </source>
</evidence>
<protein>
    <submittedName>
        <fullName evidence="12">Putative polyketide synthase</fullName>
    </submittedName>
</protein>
<dbReference type="SMART" id="SM00825">
    <property type="entry name" value="PKS_KS"/>
    <property type="match status" value="2"/>
</dbReference>
<organism evidence="12 13">
    <name type="scientific">Streptantibioticus cattleyicolor (strain ATCC 35852 / DSM 46488 / JCM 4925 / NBRC 14057 / NRRL 8057)</name>
    <name type="common">Streptomyces cattleya</name>
    <dbReference type="NCBI Taxonomy" id="1003195"/>
    <lineage>
        <taxon>Bacteria</taxon>
        <taxon>Bacillati</taxon>
        <taxon>Actinomycetota</taxon>
        <taxon>Actinomycetes</taxon>
        <taxon>Kitasatosporales</taxon>
        <taxon>Streptomycetaceae</taxon>
        <taxon>Streptantibioticus</taxon>
    </lineage>
</organism>
<dbReference type="Gene3D" id="3.40.47.10">
    <property type="match status" value="2"/>
</dbReference>
<dbReference type="InterPro" id="IPR014030">
    <property type="entry name" value="Ketoacyl_synth_N"/>
</dbReference>
<proteinExistence type="predicted"/>
<dbReference type="Pfam" id="PF00550">
    <property type="entry name" value="PP-binding"/>
    <property type="match status" value="2"/>
</dbReference>
<dbReference type="STRING" id="1003195.SCATT_35660"/>
<dbReference type="PROSITE" id="PS52004">
    <property type="entry name" value="KS3_2"/>
    <property type="match status" value="2"/>
</dbReference>
<dbReference type="GO" id="GO:0005886">
    <property type="term" value="C:plasma membrane"/>
    <property type="evidence" value="ECO:0007669"/>
    <property type="project" value="TreeGrafter"/>
</dbReference>
<dbReference type="GO" id="GO:0071770">
    <property type="term" value="P:DIM/DIP cell wall layer assembly"/>
    <property type="evidence" value="ECO:0007669"/>
    <property type="project" value="TreeGrafter"/>
</dbReference>
<dbReference type="KEGG" id="scy:SCATT_35660"/>
<dbReference type="NCBIfam" id="TIGR04098">
    <property type="entry name" value="LnmK_bifunc"/>
    <property type="match status" value="1"/>
</dbReference>
<feature type="domain" description="Carrier" evidence="10">
    <location>
        <begin position="1502"/>
        <end position="1576"/>
    </location>
</feature>
<dbReference type="KEGG" id="sct:SCAT_3576"/>
<dbReference type="SUPFAM" id="SSF54637">
    <property type="entry name" value="Thioesterase/thiol ester dehydrase-isomerase"/>
    <property type="match status" value="1"/>
</dbReference>
<evidence type="ECO:0000259" key="10">
    <source>
        <dbReference type="PROSITE" id="PS50075"/>
    </source>
</evidence>
<dbReference type="Pfam" id="PF00109">
    <property type="entry name" value="ketoacyl-synt"/>
    <property type="match status" value="2"/>
</dbReference>
<dbReference type="InterPro" id="IPR036291">
    <property type="entry name" value="NAD(P)-bd_dom_sf"/>
</dbReference>
<keyword evidence="13" id="KW-1185">Reference proteome</keyword>
<dbReference type="GO" id="GO:0004315">
    <property type="term" value="F:3-oxoacyl-[acyl-carrier-protein] synthase activity"/>
    <property type="evidence" value="ECO:0007669"/>
    <property type="project" value="InterPro"/>
</dbReference>
<dbReference type="eggNOG" id="COG3321">
    <property type="taxonomic scope" value="Bacteria"/>
</dbReference>
<dbReference type="Pfam" id="PF08659">
    <property type="entry name" value="KR"/>
    <property type="match status" value="1"/>
</dbReference>
<feature type="domain" description="Ketosynthase family 3 (KS3)" evidence="11">
    <location>
        <begin position="1599"/>
        <end position="2018"/>
    </location>
</feature>
<dbReference type="PROSITE" id="PS00012">
    <property type="entry name" value="PHOSPHOPANTETHEINE"/>
    <property type="match status" value="1"/>
</dbReference>
<dbReference type="InterPro" id="IPR050091">
    <property type="entry name" value="PKS_NRPS_Biosynth_Enz"/>
</dbReference>
<dbReference type="Gene3D" id="3.40.50.720">
    <property type="entry name" value="NAD(P)-binding Rossmann-like Domain"/>
    <property type="match status" value="1"/>
</dbReference>
<dbReference type="Gene3D" id="1.10.1240.100">
    <property type="match status" value="1"/>
</dbReference>
<dbReference type="SMART" id="SM00823">
    <property type="entry name" value="PKS_PP"/>
    <property type="match status" value="2"/>
</dbReference>
<dbReference type="PROSITE" id="PS50075">
    <property type="entry name" value="CARRIER"/>
    <property type="match status" value="2"/>
</dbReference>
<evidence type="ECO:0000256" key="9">
    <source>
        <dbReference type="SAM" id="MobiDB-lite"/>
    </source>
</evidence>
<dbReference type="RefSeq" id="WP_014144297.1">
    <property type="nucleotide sequence ID" value="NC_016111.1"/>
</dbReference>
<dbReference type="EMBL" id="CP003219">
    <property type="protein sequence ID" value="AEW95937.1"/>
    <property type="molecule type" value="Genomic_DNA"/>
</dbReference>
<dbReference type="GO" id="GO:0031177">
    <property type="term" value="F:phosphopantetheine binding"/>
    <property type="evidence" value="ECO:0007669"/>
    <property type="project" value="InterPro"/>
</dbReference>
<dbReference type="InterPro" id="IPR006162">
    <property type="entry name" value="Ppantetheine_attach_site"/>
</dbReference>
<dbReference type="GO" id="GO:0006633">
    <property type="term" value="P:fatty acid biosynthetic process"/>
    <property type="evidence" value="ECO:0007669"/>
    <property type="project" value="InterPro"/>
</dbReference>
<dbReference type="InterPro" id="IPR020841">
    <property type="entry name" value="PKS_Beta-ketoAc_synthase_dom"/>
</dbReference>